<dbReference type="EMBL" id="QVER01000017">
    <property type="protein sequence ID" value="RGB88226.1"/>
    <property type="molecule type" value="Genomic_DNA"/>
</dbReference>
<dbReference type="PANTHER" id="PTHR43193:SF2">
    <property type="entry name" value="POLYFERREDOXIN PROTEIN FWDF"/>
    <property type="match status" value="1"/>
</dbReference>
<feature type="domain" description="4Fe-4S ferredoxin-type" evidence="4">
    <location>
        <begin position="36"/>
        <end position="66"/>
    </location>
</feature>
<dbReference type="GO" id="GO:0051536">
    <property type="term" value="F:iron-sulfur cluster binding"/>
    <property type="evidence" value="ECO:0007669"/>
    <property type="project" value="UniProtKB-KW"/>
</dbReference>
<reference evidence="5 6" key="1">
    <citation type="submission" date="2018-08" db="EMBL/GenBank/DDBJ databases">
        <title>A genome reference for cultivated species of the human gut microbiota.</title>
        <authorList>
            <person name="Zou Y."/>
            <person name="Xue W."/>
            <person name="Luo G."/>
        </authorList>
    </citation>
    <scope>NUCLEOTIDE SEQUENCE [LARGE SCALE GENOMIC DNA]</scope>
    <source>
        <strain evidence="5 6">AF32-8AC</strain>
    </source>
</reference>
<dbReference type="Proteomes" id="UP000260991">
    <property type="component" value="Unassembled WGS sequence"/>
</dbReference>
<dbReference type="InterPro" id="IPR052977">
    <property type="entry name" value="Polyferredoxin-like_ET"/>
</dbReference>
<feature type="domain" description="4Fe-4S ferredoxin-type" evidence="4">
    <location>
        <begin position="2"/>
        <end position="31"/>
    </location>
</feature>
<evidence type="ECO:0000256" key="3">
    <source>
        <dbReference type="ARBA" id="ARBA00023014"/>
    </source>
</evidence>
<dbReference type="PROSITE" id="PS00198">
    <property type="entry name" value="4FE4S_FER_1"/>
    <property type="match status" value="2"/>
</dbReference>
<dbReference type="Gene3D" id="3.30.70.20">
    <property type="match status" value="1"/>
</dbReference>
<evidence type="ECO:0000256" key="2">
    <source>
        <dbReference type="ARBA" id="ARBA00023004"/>
    </source>
</evidence>
<evidence type="ECO:0000256" key="1">
    <source>
        <dbReference type="ARBA" id="ARBA00022723"/>
    </source>
</evidence>
<evidence type="ECO:0000313" key="6">
    <source>
        <dbReference type="Proteomes" id="UP000260991"/>
    </source>
</evidence>
<proteinExistence type="predicted"/>
<sequence>MKNVYTKKENCCGCTACYSICPKHAISMKPDQEGFLYPIIDASECVGCDLCKKVCPTQKNMPLESFERHGYVSRALDQSVVSRSTSGGFVSPLADWISKQGGVICGATYDKNFKVVHVISGGASIPRLKICSK</sequence>
<dbReference type="RefSeq" id="WP_158403702.1">
    <property type="nucleotide sequence ID" value="NZ_QVER01000017.1"/>
</dbReference>
<keyword evidence="1" id="KW-0479">Metal-binding</keyword>
<dbReference type="InterPro" id="IPR017896">
    <property type="entry name" value="4Fe4S_Fe-S-bd"/>
</dbReference>
<evidence type="ECO:0000313" key="5">
    <source>
        <dbReference type="EMBL" id="RGB88226.1"/>
    </source>
</evidence>
<name>A0A3E2TZN8_9FIRM</name>
<dbReference type="GO" id="GO:0046872">
    <property type="term" value="F:metal ion binding"/>
    <property type="evidence" value="ECO:0007669"/>
    <property type="project" value="UniProtKB-KW"/>
</dbReference>
<dbReference type="SUPFAM" id="SSF54862">
    <property type="entry name" value="4Fe-4S ferredoxins"/>
    <property type="match status" value="1"/>
</dbReference>
<comment type="caution">
    <text evidence="5">The sequence shown here is derived from an EMBL/GenBank/DDBJ whole genome shotgun (WGS) entry which is preliminary data.</text>
</comment>
<accession>A0A3E2TZN8</accession>
<keyword evidence="2" id="KW-0408">Iron</keyword>
<protein>
    <submittedName>
        <fullName evidence="5">4Fe-4S dicluster domain-containing protein</fullName>
    </submittedName>
</protein>
<dbReference type="InterPro" id="IPR017900">
    <property type="entry name" value="4Fe4S_Fe_S_CS"/>
</dbReference>
<organism evidence="5 6">
    <name type="scientific">Faecalibacterium prausnitzii</name>
    <dbReference type="NCBI Taxonomy" id="853"/>
    <lineage>
        <taxon>Bacteria</taxon>
        <taxon>Bacillati</taxon>
        <taxon>Bacillota</taxon>
        <taxon>Clostridia</taxon>
        <taxon>Eubacteriales</taxon>
        <taxon>Oscillospiraceae</taxon>
        <taxon>Faecalibacterium</taxon>
    </lineage>
</organism>
<dbReference type="PROSITE" id="PS51379">
    <property type="entry name" value="4FE4S_FER_2"/>
    <property type="match status" value="2"/>
</dbReference>
<dbReference type="Pfam" id="PF12838">
    <property type="entry name" value="Fer4_7"/>
    <property type="match status" value="1"/>
</dbReference>
<keyword evidence="3" id="KW-0411">Iron-sulfur</keyword>
<gene>
    <name evidence="5" type="ORF">DWZ46_12270</name>
</gene>
<evidence type="ECO:0000259" key="4">
    <source>
        <dbReference type="PROSITE" id="PS51379"/>
    </source>
</evidence>
<dbReference type="AlphaFoldDB" id="A0A3E2TZN8"/>
<dbReference type="PANTHER" id="PTHR43193">
    <property type="match status" value="1"/>
</dbReference>